<gene>
    <name evidence="2" type="ORF">GCM10009855_20520</name>
</gene>
<keyword evidence="1" id="KW-0812">Transmembrane</keyword>
<comment type="caution">
    <text evidence="2">The sequence shown here is derived from an EMBL/GenBank/DDBJ whole genome shotgun (WGS) entry which is preliminary data.</text>
</comment>
<dbReference type="EMBL" id="BAAARB010000009">
    <property type="protein sequence ID" value="GAA2380368.1"/>
    <property type="molecule type" value="Genomic_DNA"/>
</dbReference>
<reference evidence="2 3" key="1">
    <citation type="journal article" date="2019" name="Int. J. Syst. Evol. Microbiol.">
        <title>The Global Catalogue of Microorganisms (GCM) 10K type strain sequencing project: providing services to taxonomists for standard genome sequencing and annotation.</title>
        <authorList>
            <consortium name="The Broad Institute Genomics Platform"/>
            <consortium name="The Broad Institute Genome Sequencing Center for Infectious Disease"/>
            <person name="Wu L."/>
            <person name="Ma J."/>
        </authorList>
    </citation>
    <scope>NUCLEOTIDE SEQUENCE [LARGE SCALE GENOMIC DNA]</scope>
    <source>
        <strain evidence="2 3">JCM 16227</strain>
    </source>
</reference>
<feature type="transmembrane region" description="Helical" evidence="1">
    <location>
        <begin position="7"/>
        <end position="28"/>
    </location>
</feature>
<keyword evidence="1" id="KW-1133">Transmembrane helix</keyword>
<name>A0ABN3HIE4_9ACTN</name>
<evidence type="ECO:0000313" key="3">
    <source>
        <dbReference type="Proteomes" id="UP001501170"/>
    </source>
</evidence>
<evidence type="ECO:0008006" key="4">
    <source>
        <dbReference type="Google" id="ProtNLM"/>
    </source>
</evidence>
<dbReference type="Proteomes" id="UP001501170">
    <property type="component" value="Unassembled WGS sequence"/>
</dbReference>
<keyword evidence="1" id="KW-0472">Membrane</keyword>
<feature type="transmembrane region" description="Helical" evidence="1">
    <location>
        <begin position="61"/>
        <end position="79"/>
    </location>
</feature>
<organism evidence="2 3">
    <name type="scientific">Gordonia cholesterolivorans</name>
    <dbReference type="NCBI Taxonomy" id="559625"/>
    <lineage>
        <taxon>Bacteria</taxon>
        <taxon>Bacillati</taxon>
        <taxon>Actinomycetota</taxon>
        <taxon>Actinomycetes</taxon>
        <taxon>Mycobacteriales</taxon>
        <taxon>Gordoniaceae</taxon>
        <taxon>Gordonia</taxon>
    </lineage>
</organism>
<feature type="transmembrane region" description="Helical" evidence="1">
    <location>
        <begin position="34"/>
        <end position="54"/>
    </location>
</feature>
<dbReference type="RefSeq" id="WP_045538231.1">
    <property type="nucleotide sequence ID" value="NZ_BAAARB010000009.1"/>
</dbReference>
<evidence type="ECO:0000256" key="1">
    <source>
        <dbReference type="SAM" id="Phobius"/>
    </source>
</evidence>
<protein>
    <recommendedName>
        <fullName evidence="4">Integral membrane protein</fullName>
    </recommendedName>
</protein>
<proteinExistence type="predicted"/>
<evidence type="ECO:0000313" key="2">
    <source>
        <dbReference type="EMBL" id="GAA2380368.1"/>
    </source>
</evidence>
<accession>A0ABN3HIE4</accession>
<keyword evidence="3" id="KW-1185">Reference proteome</keyword>
<feature type="transmembrane region" description="Helical" evidence="1">
    <location>
        <begin position="91"/>
        <end position="109"/>
    </location>
</feature>
<sequence length="119" mass="12784">MTIGDRLELAVLTVSGFLLGILTAAFLLIRIGAWPFPVTALIAGVANVLILRLAESYTKSAWQYAPLIAWTFVTAMAMLPVFGNGSLIGDWRLLLLLACGLAVPAFYASTSRVRNLSQS</sequence>